<evidence type="ECO:0000256" key="1">
    <source>
        <dbReference type="SAM" id="MobiDB-lite"/>
    </source>
</evidence>
<reference evidence="3" key="1">
    <citation type="journal article" date="2013" name="Genome Biol. Evol.">
        <title>The genome sequence of Streptomyces lividans 66 reveals a novel tRNA-dependent peptide biosynthetic system within a metal-related genomic island.</title>
        <authorList>
            <person name="Cruz-Morales P."/>
            <person name="Vijgenboom E."/>
            <person name="Iruegas-Bocardo F."/>
            <person name="Girard G."/>
            <person name="Yanez-Guerra L.A."/>
            <person name="Ramos-Aboites H.E."/>
            <person name="Pernodet J.L."/>
            <person name="Anne J."/>
            <person name="van Wezel G.P."/>
            <person name="Barona-Gomez F."/>
        </authorList>
    </citation>
    <scope>NUCLEOTIDE SEQUENCE [LARGE SCALE GENOMIC DNA]</scope>
    <source>
        <strain evidence="3">1326</strain>
    </source>
</reference>
<protein>
    <submittedName>
        <fullName evidence="2">Uncharacterized protein</fullName>
    </submittedName>
</protein>
<dbReference type="AlphaFoldDB" id="A0A7U9DS83"/>
<gene>
    <name evidence="2" type="ORF">SLI_3454</name>
</gene>
<dbReference type="EMBL" id="CM001889">
    <property type="protein sequence ID" value="EOY48167.1"/>
    <property type="molecule type" value="Genomic_DNA"/>
</dbReference>
<evidence type="ECO:0000313" key="3">
    <source>
        <dbReference type="Proteomes" id="UP000014062"/>
    </source>
</evidence>
<name>A0A7U9DS83_STRLI</name>
<proteinExistence type="predicted"/>
<organism evidence="2 3">
    <name type="scientific">Streptomyces lividans 1326</name>
    <dbReference type="NCBI Taxonomy" id="1200984"/>
    <lineage>
        <taxon>Bacteria</taxon>
        <taxon>Bacillati</taxon>
        <taxon>Actinomycetota</taxon>
        <taxon>Actinomycetes</taxon>
        <taxon>Kitasatosporales</taxon>
        <taxon>Streptomycetaceae</taxon>
        <taxon>Streptomyces</taxon>
    </lineage>
</organism>
<evidence type="ECO:0000313" key="2">
    <source>
        <dbReference type="EMBL" id="EOY48167.1"/>
    </source>
</evidence>
<accession>A0A7U9DS83</accession>
<sequence length="41" mass="3811">MGAGDHGGGLPAAGLAPLSSGDTAPCGQLGGPSAVCVRFEE</sequence>
<dbReference type="Proteomes" id="UP000014062">
    <property type="component" value="Chromosome"/>
</dbReference>
<feature type="compositionally biased region" description="Gly residues" evidence="1">
    <location>
        <begin position="1"/>
        <end position="11"/>
    </location>
</feature>
<feature type="region of interest" description="Disordered" evidence="1">
    <location>
        <begin position="1"/>
        <end position="31"/>
    </location>
</feature>
<feature type="compositionally biased region" description="Low complexity" evidence="1">
    <location>
        <begin position="12"/>
        <end position="21"/>
    </location>
</feature>